<keyword evidence="1" id="KW-0472">Membrane</keyword>
<gene>
    <name evidence="2" type="ORF">IFK94_10600</name>
</gene>
<comment type="caution">
    <text evidence="2">The sequence shown here is derived from an EMBL/GenBank/DDBJ whole genome shotgun (WGS) entry which is preliminary data.</text>
</comment>
<accession>A0A8J6Y927</accession>
<evidence type="ECO:0000313" key="3">
    <source>
        <dbReference type="Proteomes" id="UP000648239"/>
    </source>
</evidence>
<organism evidence="2 3">
    <name type="scientific">Candidatus Polarisedimenticola svalbardensis</name>
    <dbReference type="NCBI Taxonomy" id="2886004"/>
    <lineage>
        <taxon>Bacteria</taxon>
        <taxon>Pseudomonadati</taxon>
        <taxon>Acidobacteriota</taxon>
        <taxon>Candidatus Polarisedimenticolia</taxon>
        <taxon>Candidatus Polarisedimenticolales</taxon>
        <taxon>Candidatus Polarisedimenticolaceae</taxon>
        <taxon>Candidatus Polarisedimenticola</taxon>
    </lineage>
</organism>
<evidence type="ECO:0000256" key="1">
    <source>
        <dbReference type="SAM" id="Phobius"/>
    </source>
</evidence>
<reference evidence="2 3" key="1">
    <citation type="submission" date="2020-08" db="EMBL/GenBank/DDBJ databases">
        <title>Acidobacteriota in marine sediments use diverse sulfur dissimilation pathways.</title>
        <authorList>
            <person name="Wasmund K."/>
        </authorList>
    </citation>
    <scope>NUCLEOTIDE SEQUENCE [LARGE SCALE GENOMIC DNA]</scope>
    <source>
        <strain evidence="2">MAG AM4</strain>
    </source>
</reference>
<keyword evidence="1" id="KW-1133">Transmembrane helix</keyword>
<dbReference type="EMBL" id="JACXWD010000035">
    <property type="protein sequence ID" value="MBD3868561.1"/>
    <property type="molecule type" value="Genomic_DNA"/>
</dbReference>
<keyword evidence="1" id="KW-0812">Transmembrane</keyword>
<evidence type="ECO:0000313" key="2">
    <source>
        <dbReference type="EMBL" id="MBD3868561.1"/>
    </source>
</evidence>
<dbReference type="Proteomes" id="UP000648239">
    <property type="component" value="Unassembled WGS sequence"/>
</dbReference>
<protein>
    <submittedName>
        <fullName evidence="2">Uncharacterized protein</fullName>
    </submittedName>
</protein>
<name>A0A8J6Y927_9BACT</name>
<sequence>MPSSTSSSDPQIRPVPALPWGRVLVTGILLTVVGLVCWEIYWRSQDFEPSFRNSDGLWAMTRNRIDREGPGGTAVVGSSRLLFDLHLEAWREETGTLPVQLALEGTDPRPFLAHLAQETDFAGLVLVGVAPPLFFTPDIGLRASLLEYYRNESPSQWASQRISMAVEPYIAFYSFDTALFTVLRRQTIWPERDVGSALPVVRKLSNMQITRQSPMWEKLEHDEAYRDMARSTWLEFLNMPRELPPPEVLKAGFENLLASVKTDVDTIRSRGGEVVFVRAPSTGPFREVENGGFPRERMWDVLLEHTGTLGVHFEDHPDLQDVEVPEWSHIRAGDTERWTRALIGHLRRGLDARGTSRVELKP</sequence>
<feature type="transmembrane region" description="Helical" evidence="1">
    <location>
        <begin position="20"/>
        <end position="42"/>
    </location>
</feature>
<proteinExistence type="predicted"/>
<dbReference type="AlphaFoldDB" id="A0A8J6Y927"/>